<comment type="subcellular location">
    <subcellularLocation>
        <location evidence="9">Cytoplasm</location>
    </subcellularLocation>
</comment>
<comment type="caution">
    <text evidence="13">The sequence shown here is derived from an EMBL/GenBank/DDBJ whole genome shotgun (WGS) entry which is preliminary data.</text>
</comment>
<dbReference type="GO" id="GO:0006094">
    <property type="term" value="P:gluconeogenesis"/>
    <property type="evidence" value="ECO:0007669"/>
    <property type="project" value="UniProtKB-UniRule"/>
</dbReference>
<dbReference type="Gene3D" id="3.40.190.80">
    <property type="match status" value="1"/>
</dbReference>
<evidence type="ECO:0000256" key="2">
    <source>
        <dbReference type="ARBA" id="ARBA00005215"/>
    </source>
</evidence>
<evidence type="ECO:0000256" key="6">
    <source>
        <dbReference type="ARBA" id="ARBA00022801"/>
    </source>
</evidence>
<dbReference type="SUPFAM" id="SSF56655">
    <property type="entry name" value="Carbohydrate phosphatase"/>
    <property type="match status" value="1"/>
</dbReference>
<dbReference type="InterPro" id="IPR020548">
    <property type="entry name" value="Fructose_bisphosphatase_AS"/>
</dbReference>
<dbReference type="InterPro" id="IPR033391">
    <property type="entry name" value="FBPase_N"/>
</dbReference>
<evidence type="ECO:0000256" key="4">
    <source>
        <dbReference type="ARBA" id="ARBA00022490"/>
    </source>
</evidence>
<dbReference type="EC" id="3.1.3.11" evidence="9"/>
<dbReference type="Pfam" id="PF00316">
    <property type="entry name" value="FBPase"/>
    <property type="match status" value="1"/>
</dbReference>
<dbReference type="PIRSF" id="PIRSF000904">
    <property type="entry name" value="FBPtase_SBPase"/>
    <property type="match status" value="1"/>
</dbReference>
<keyword evidence="14" id="KW-1185">Reference proteome</keyword>
<feature type="binding site" evidence="9">
    <location>
        <position position="107"/>
    </location>
    <ligand>
        <name>Mg(2+)</name>
        <dbReference type="ChEBI" id="CHEBI:18420"/>
        <label>2</label>
    </ligand>
</feature>
<dbReference type="Pfam" id="PF18913">
    <property type="entry name" value="FBPase_C"/>
    <property type="match status" value="1"/>
</dbReference>
<dbReference type="PIRSF" id="PIRSF500210">
    <property type="entry name" value="FBPtase"/>
    <property type="match status" value="1"/>
</dbReference>
<dbReference type="FunFam" id="3.40.190.80:FF:000011">
    <property type="entry name" value="Fructose-1,6-bisphosphatase class 1"/>
    <property type="match status" value="1"/>
</dbReference>
<keyword evidence="5 9" id="KW-0479">Metal-binding</keyword>
<comment type="cofactor">
    <cofactor evidence="9">
        <name>Mg(2+)</name>
        <dbReference type="ChEBI" id="CHEBI:18420"/>
    </cofactor>
    <text evidence="9">Binds 2 magnesium ions per subunit.</text>
</comment>
<dbReference type="HAMAP" id="MF_01855">
    <property type="entry name" value="FBPase_class1"/>
    <property type="match status" value="1"/>
</dbReference>
<dbReference type="Gene3D" id="3.30.540.10">
    <property type="entry name" value="Fructose-1,6-Bisphosphatase, subunit A, domain 1"/>
    <property type="match status" value="1"/>
</dbReference>
<feature type="binding site" evidence="9">
    <location>
        <position position="88"/>
    </location>
    <ligand>
        <name>Mg(2+)</name>
        <dbReference type="ChEBI" id="CHEBI:18420"/>
        <label>1</label>
    </ligand>
</feature>
<keyword evidence="4 9" id="KW-0963">Cytoplasm</keyword>
<dbReference type="PROSITE" id="PS00124">
    <property type="entry name" value="FBPASE"/>
    <property type="match status" value="1"/>
</dbReference>
<keyword evidence="6 9" id="KW-0378">Hydrolase</keyword>
<dbReference type="CDD" id="cd00354">
    <property type="entry name" value="FBPase"/>
    <property type="match status" value="1"/>
</dbReference>
<dbReference type="InterPro" id="IPR028343">
    <property type="entry name" value="FBPtase"/>
</dbReference>
<reference evidence="13 14" key="1">
    <citation type="submission" date="2020-07" db="EMBL/GenBank/DDBJ databases">
        <title>Stappia sp., F7233, whole genome shotgun sequencing project.</title>
        <authorList>
            <person name="Jiang S."/>
            <person name="Liu Z.W."/>
            <person name="Du Z.J."/>
        </authorList>
    </citation>
    <scope>NUCLEOTIDE SEQUENCE [LARGE SCALE GENOMIC DNA]</scope>
    <source>
        <strain evidence="13 14">F7233</strain>
    </source>
</reference>
<comment type="subunit">
    <text evidence="9">Homotetramer.</text>
</comment>
<feature type="binding site" evidence="9">
    <location>
        <position position="110"/>
    </location>
    <ligand>
        <name>Mg(2+)</name>
        <dbReference type="ChEBI" id="CHEBI:18420"/>
        <label>2</label>
    </ligand>
</feature>
<feature type="binding site" evidence="9">
    <location>
        <position position="198"/>
    </location>
    <ligand>
        <name>substrate</name>
    </ligand>
</feature>
<gene>
    <name evidence="9" type="primary">fbp</name>
    <name evidence="13" type="ORF">H2509_00880</name>
</gene>
<evidence type="ECO:0000256" key="7">
    <source>
        <dbReference type="ARBA" id="ARBA00022842"/>
    </source>
</evidence>
<evidence type="ECO:0000256" key="10">
    <source>
        <dbReference type="RuleBase" id="RU000508"/>
    </source>
</evidence>
<evidence type="ECO:0000259" key="11">
    <source>
        <dbReference type="Pfam" id="PF00316"/>
    </source>
</evidence>
<dbReference type="GO" id="GO:0005829">
    <property type="term" value="C:cytosol"/>
    <property type="evidence" value="ECO:0007669"/>
    <property type="project" value="TreeGrafter"/>
</dbReference>
<dbReference type="InterPro" id="IPR044015">
    <property type="entry name" value="FBPase_C_dom"/>
</dbReference>
<evidence type="ECO:0000313" key="14">
    <source>
        <dbReference type="Proteomes" id="UP000541109"/>
    </source>
</evidence>
<accession>A0A839A824</accession>
<dbReference type="GO" id="GO:0006002">
    <property type="term" value="P:fructose 6-phosphate metabolic process"/>
    <property type="evidence" value="ECO:0007669"/>
    <property type="project" value="TreeGrafter"/>
</dbReference>
<dbReference type="NCBIfam" id="NF006779">
    <property type="entry name" value="PRK09293.1-3"/>
    <property type="match status" value="1"/>
</dbReference>
<dbReference type="GO" id="GO:0000287">
    <property type="term" value="F:magnesium ion binding"/>
    <property type="evidence" value="ECO:0007669"/>
    <property type="project" value="UniProtKB-UniRule"/>
</dbReference>
<feature type="domain" description="Fructose-1-6-bisphosphatase class I N-terminal" evidence="11">
    <location>
        <begin position="15"/>
        <end position="181"/>
    </location>
</feature>
<dbReference type="GO" id="GO:0005986">
    <property type="term" value="P:sucrose biosynthetic process"/>
    <property type="evidence" value="ECO:0007669"/>
    <property type="project" value="TreeGrafter"/>
</dbReference>
<comment type="pathway">
    <text evidence="2">Carbohydrate biosynthesis; Calvin cycle.</text>
</comment>
<evidence type="ECO:0000313" key="13">
    <source>
        <dbReference type="EMBL" id="MBA5775673.1"/>
    </source>
</evidence>
<dbReference type="GO" id="GO:0006000">
    <property type="term" value="P:fructose metabolic process"/>
    <property type="evidence" value="ECO:0007669"/>
    <property type="project" value="TreeGrafter"/>
</dbReference>
<dbReference type="Proteomes" id="UP000541109">
    <property type="component" value="Unassembled WGS sequence"/>
</dbReference>
<dbReference type="PRINTS" id="PR00115">
    <property type="entry name" value="F16BPHPHTASE"/>
</dbReference>
<feature type="binding site" evidence="9">
    <location>
        <position position="109"/>
    </location>
    <ligand>
        <name>Mg(2+)</name>
        <dbReference type="ChEBI" id="CHEBI:18420"/>
        <label>1</label>
    </ligand>
</feature>
<feature type="binding site" evidence="9">
    <location>
        <position position="107"/>
    </location>
    <ligand>
        <name>Mg(2+)</name>
        <dbReference type="ChEBI" id="CHEBI:18420"/>
        <label>1</label>
    </ligand>
</feature>
<protein>
    <recommendedName>
        <fullName evidence="9">Fructose-1,6-bisphosphatase class 1</fullName>
        <shortName evidence="9">FBPase class 1</shortName>
        <ecNumber evidence="9">3.1.3.11</ecNumber>
    </recommendedName>
    <alternativeName>
        <fullName evidence="9">D-fructose-1,6-bisphosphate 1-phosphohydrolase class 1</fullName>
    </alternativeName>
</protein>
<evidence type="ECO:0000256" key="3">
    <source>
        <dbReference type="ARBA" id="ARBA00010941"/>
    </source>
</evidence>
<name>A0A839A824_9HYPH</name>
<dbReference type="GO" id="GO:0042132">
    <property type="term" value="F:fructose 1,6-bisphosphate 1-phosphatase activity"/>
    <property type="evidence" value="ECO:0007669"/>
    <property type="project" value="UniProtKB-UniRule"/>
</dbReference>
<comment type="similarity">
    <text evidence="3 9 10">Belongs to the FBPase class 1 family.</text>
</comment>
<feature type="binding site" evidence="9">
    <location>
        <position position="270"/>
    </location>
    <ligand>
        <name>Mg(2+)</name>
        <dbReference type="ChEBI" id="CHEBI:18420"/>
        <label>2</label>
    </ligand>
</feature>
<evidence type="ECO:0000259" key="12">
    <source>
        <dbReference type="Pfam" id="PF18913"/>
    </source>
</evidence>
<evidence type="ECO:0000256" key="8">
    <source>
        <dbReference type="ARBA" id="ARBA00023277"/>
    </source>
</evidence>
<dbReference type="AlphaFoldDB" id="A0A839A824"/>
<dbReference type="PANTHER" id="PTHR11556">
    <property type="entry name" value="FRUCTOSE-1,6-BISPHOSPHATASE-RELATED"/>
    <property type="match status" value="1"/>
</dbReference>
<evidence type="ECO:0000256" key="9">
    <source>
        <dbReference type="HAMAP-Rule" id="MF_01855"/>
    </source>
</evidence>
<comment type="catalytic activity">
    <reaction evidence="1 9">
        <text>beta-D-fructose 1,6-bisphosphate + H2O = beta-D-fructose 6-phosphate + phosphate</text>
        <dbReference type="Rhea" id="RHEA:11064"/>
        <dbReference type="ChEBI" id="CHEBI:15377"/>
        <dbReference type="ChEBI" id="CHEBI:32966"/>
        <dbReference type="ChEBI" id="CHEBI:43474"/>
        <dbReference type="ChEBI" id="CHEBI:57634"/>
        <dbReference type="EC" id="3.1.3.11"/>
    </reaction>
</comment>
<organism evidence="13 14">
    <name type="scientific">Stappia albiluteola</name>
    <dbReference type="NCBI Taxonomy" id="2758565"/>
    <lineage>
        <taxon>Bacteria</taxon>
        <taxon>Pseudomonadati</taxon>
        <taxon>Pseudomonadota</taxon>
        <taxon>Alphaproteobacteria</taxon>
        <taxon>Hyphomicrobiales</taxon>
        <taxon>Stappiaceae</taxon>
        <taxon>Stappia</taxon>
    </lineage>
</organism>
<dbReference type="InterPro" id="IPR000146">
    <property type="entry name" value="FBPase_class-1"/>
</dbReference>
<sequence>MRTLEAFLKASEDGSSARRHVTEAIGQFALAAIKVRDAINEGALGDAFASTLGPSHEAGDEQKELDVFADEAFLAAAKEAGIAYYASEELEHPIEVDPAAEIAIAIDPLDGSSNIDTNASIGTIFSILPSVGGERETFCQAGSRQLAAGFFIYGPQLALALTLGNGTHIFVYSRRRGVFIEAYADLKVPSETREFAINISNFRHWGAHLQAYVEDCLAGATGPRAKDFNMRWLASLVADAYRILIRGGVFLYPSDSRKGYADGRLRLVYEASPIAFLIEQAGGAAINGEVRVLDLTPESLHQRTAFIFGSAGEVTRVEGYFARPATHSDAPSILAPSLKGA</sequence>
<keyword evidence="7 9" id="KW-0460">Magnesium</keyword>
<dbReference type="RefSeq" id="WP_182161349.1">
    <property type="nucleotide sequence ID" value="NZ_JACFXV010000029.1"/>
</dbReference>
<proteinExistence type="inferred from homology"/>
<evidence type="ECO:0000256" key="1">
    <source>
        <dbReference type="ARBA" id="ARBA00001273"/>
    </source>
</evidence>
<keyword evidence="8 9" id="KW-0119">Carbohydrate metabolism</keyword>
<comment type="caution">
    <text evidence="9">Lacks conserved residue(s) required for the propagation of feature annotation.</text>
</comment>
<evidence type="ECO:0000256" key="5">
    <source>
        <dbReference type="ARBA" id="ARBA00022723"/>
    </source>
</evidence>
<dbReference type="GO" id="GO:0030388">
    <property type="term" value="P:fructose 1,6-bisphosphate metabolic process"/>
    <property type="evidence" value="ECO:0007669"/>
    <property type="project" value="TreeGrafter"/>
</dbReference>
<feature type="binding site" evidence="9">
    <location>
        <begin position="110"/>
        <end position="113"/>
    </location>
    <ligand>
        <name>substrate</name>
    </ligand>
</feature>
<dbReference type="PANTHER" id="PTHR11556:SF35">
    <property type="entry name" value="SEDOHEPTULOSE-1,7-BISPHOSPHATASE, CHLOROPLASTIC"/>
    <property type="match status" value="1"/>
</dbReference>
<feature type="domain" description="Fructose-1-6-bisphosphatase class 1 C-terminal" evidence="12">
    <location>
        <begin position="188"/>
        <end position="320"/>
    </location>
</feature>
<dbReference type="EMBL" id="JACFXV010000029">
    <property type="protein sequence ID" value="MBA5775673.1"/>
    <property type="molecule type" value="Genomic_DNA"/>
</dbReference>
<dbReference type="NCBIfam" id="NF006780">
    <property type="entry name" value="PRK09293.1-4"/>
    <property type="match status" value="1"/>
</dbReference>